<dbReference type="Gene3D" id="1.20.120.720">
    <property type="entry name" value="Myosin VI head, motor domain, U50 subdomain"/>
    <property type="match status" value="1"/>
</dbReference>
<feature type="coiled-coil region" evidence="9">
    <location>
        <begin position="1494"/>
        <end position="1580"/>
    </location>
</feature>
<dbReference type="Gene3D" id="1.10.10.820">
    <property type="match status" value="1"/>
</dbReference>
<keyword evidence="7 8" id="KW-0009">Actin-binding</keyword>
<name>A0A409X1M4_PSICY</name>
<keyword evidence="6 8" id="KW-0505">Motor protein</keyword>
<feature type="region of interest" description="Disordered" evidence="10">
    <location>
        <begin position="2254"/>
        <end position="2278"/>
    </location>
</feature>
<dbReference type="FunFam" id="1.10.10.820:FF:000001">
    <property type="entry name" value="Myosin heavy chain"/>
    <property type="match status" value="1"/>
</dbReference>
<evidence type="ECO:0000256" key="3">
    <source>
        <dbReference type="ARBA" id="ARBA00022840"/>
    </source>
</evidence>
<dbReference type="InterPro" id="IPR008989">
    <property type="entry name" value="Myosin_S1_N"/>
</dbReference>
<feature type="region of interest" description="Actin-binding" evidence="8">
    <location>
        <begin position="700"/>
        <end position="722"/>
    </location>
</feature>
<feature type="region of interest" description="Disordered" evidence="10">
    <location>
        <begin position="1638"/>
        <end position="1669"/>
    </location>
</feature>
<feature type="compositionally biased region" description="Polar residues" evidence="10">
    <location>
        <begin position="201"/>
        <end position="214"/>
    </location>
</feature>
<proteinExistence type="inferred from homology"/>
<dbReference type="GO" id="GO:0005737">
    <property type="term" value="C:cytoplasm"/>
    <property type="evidence" value="ECO:0007669"/>
    <property type="project" value="UniProtKB-ARBA"/>
</dbReference>
<feature type="coiled-coil region" evidence="9">
    <location>
        <begin position="893"/>
        <end position="1053"/>
    </location>
</feature>
<dbReference type="Gene3D" id="2.30.30.360">
    <property type="entry name" value="Myosin S1 fragment, N-terminal"/>
    <property type="match status" value="1"/>
</dbReference>
<dbReference type="InterPro" id="IPR001609">
    <property type="entry name" value="Myosin_head_motor_dom-like"/>
</dbReference>
<evidence type="ECO:0000256" key="2">
    <source>
        <dbReference type="ARBA" id="ARBA00022741"/>
    </source>
</evidence>
<dbReference type="PRINTS" id="PR00193">
    <property type="entry name" value="MYOSINHEAVY"/>
</dbReference>
<evidence type="ECO:0000313" key="13">
    <source>
        <dbReference type="EMBL" id="PPQ84673.1"/>
    </source>
</evidence>
<dbReference type="InterPro" id="IPR027417">
    <property type="entry name" value="P-loop_NTPase"/>
</dbReference>
<dbReference type="InterPro" id="IPR004009">
    <property type="entry name" value="SH3_Myosin"/>
</dbReference>
<evidence type="ECO:0000256" key="7">
    <source>
        <dbReference type="ARBA" id="ARBA00023203"/>
    </source>
</evidence>
<keyword evidence="5 8" id="KW-0518">Myosin</keyword>
<dbReference type="InParanoid" id="A0A409X1M4"/>
<feature type="domain" description="Myosin N-terminal SH3-like" evidence="12">
    <location>
        <begin position="23"/>
        <end position="73"/>
    </location>
</feature>
<feature type="compositionally biased region" description="Basic and acidic residues" evidence="10">
    <location>
        <begin position="1956"/>
        <end position="1967"/>
    </location>
</feature>
<feature type="compositionally biased region" description="Basic and acidic residues" evidence="10">
    <location>
        <begin position="2206"/>
        <end position="2224"/>
    </location>
</feature>
<dbReference type="Gene3D" id="1.10.287.1490">
    <property type="match status" value="1"/>
</dbReference>
<feature type="region of interest" description="Disordered" evidence="10">
    <location>
        <begin position="195"/>
        <end position="235"/>
    </location>
</feature>
<dbReference type="InterPro" id="IPR036961">
    <property type="entry name" value="Kinesin_motor_dom_sf"/>
</dbReference>
<evidence type="ECO:0000256" key="4">
    <source>
        <dbReference type="ARBA" id="ARBA00023054"/>
    </source>
</evidence>
<dbReference type="FunCoup" id="A0A409X1M4">
    <property type="interactions" value="62"/>
</dbReference>
<evidence type="ECO:0008006" key="15">
    <source>
        <dbReference type="Google" id="ProtNLM"/>
    </source>
</evidence>
<evidence type="ECO:0000256" key="10">
    <source>
        <dbReference type="SAM" id="MobiDB-lite"/>
    </source>
</evidence>
<dbReference type="EMBL" id="NHYD01002831">
    <property type="protein sequence ID" value="PPQ84673.1"/>
    <property type="molecule type" value="Genomic_DNA"/>
</dbReference>
<feature type="compositionally biased region" description="Polar residues" evidence="10">
    <location>
        <begin position="2177"/>
        <end position="2187"/>
    </location>
</feature>
<evidence type="ECO:0000256" key="5">
    <source>
        <dbReference type="ARBA" id="ARBA00023123"/>
    </source>
</evidence>
<dbReference type="PANTHER" id="PTHR13140">
    <property type="entry name" value="MYOSIN"/>
    <property type="match status" value="1"/>
</dbReference>
<feature type="region of interest" description="Disordered" evidence="10">
    <location>
        <begin position="1929"/>
        <end position="1967"/>
    </location>
</feature>
<keyword evidence="2 8" id="KW-0547">Nucleotide-binding</keyword>
<dbReference type="PROSITE" id="PS51456">
    <property type="entry name" value="MYOSIN_MOTOR"/>
    <property type="match status" value="1"/>
</dbReference>
<feature type="compositionally biased region" description="Basic and acidic residues" evidence="10">
    <location>
        <begin position="2268"/>
        <end position="2278"/>
    </location>
</feature>
<dbReference type="OrthoDB" id="6108017at2759"/>
<evidence type="ECO:0000256" key="8">
    <source>
        <dbReference type="PROSITE-ProRule" id="PRU00782"/>
    </source>
</evidence>
<dbReference type="Pfam" id="PF02736">
    <property type="entry name" value="Myosin_N"/>
    <property type="match status" value="1"/>
</dbReference>
<dbReference type="FunFam" id="1.20.5.4820:FF:000002">
    <property type="entry name" value="Myosin heavy chain 10"/>
    <property type="match status" value="1"/>
</dbReference>
<dbReference type="Proteomes" id="UP000283269">
    <property type="component" value="Unassembled WGS sequence"/>
</dbReference>
<dbReference type="PANTHER" id="PTHR13140:SF857">
    <property type="entry name" value="MYOSIN-11"/>
    <property type="match status" value="1"/>
</dbReference>
<keyword evidence="3 8" id="KW-0067">ATP-binding</keyword>
<organism evidence="13 14">
    <name type="scientific">Psilocybe cyanescens</name>
    <dbReference type="NCBI Taxonomy" id="93625"/>
    <lineage>
        <taxon>Eukaryota</taxon>
        <taxon>Fungi</taxon>
        <taxon>Dikarya</taxon>
        <taxon>Basidiomycota</taxon>
        <taxon>Agaricomycotina</taxon>
        <taxon>Agaricomycetes</taxon>
        <taxon>Agaricomycetidae</taxon>
        <taxon>Agaricales</taxon>
        <taxon>Agaricineae</taxon>
        <taxon>Strophariaceae</taxon>
        <taxon>Psilocybe</taxon>
    </lineage>
</organism>
<dbReference type="Gene3D" id="3.40.850.10">
    <property type="entry name" value="Kinesin motor domain"/>
    <property type="match status" value="1"/>
</dbReference>
<feature type="compositionally biased region" description="Basic and acidic residues" evidence="10">
    <location>
        <begin position="1929"/>
        <end position="1939"/>
    </location>
</feature>
<accession>A0A409X1M4</accession>
<sequence>MPAPRLSQSAEAARAAAQQAEFNEKKWVWVPDIREGYLAGWVNKEEEDSAEVIMAAGGEFRRVRFEELFKMNPPKFDRVEDIADLTFLNEASVVHNLRLRYGSGAIYTYSGLFLVAINPYQHLPLYSDAIIQQYRGKRRDENPPHVFAVAERAWVNMGDERENQSILITGESGAGKTESTKKVIQYLAAIATDVHQPPPAQSHSRSNTLTSIPTTGLPRSRSIRHGHTASSSSGAGSLLTAKGRLGLLERQILQANPILEAFGNAQTQRNNNSSRFGKFVRIMFAPDGSIAGANIDWYLLEKSRVVFRSEAERSFHVFYQLMAGGGELKDKLLLEGQVEDYEFLNKSRREVDGVDDRVDWNALVGALNVVGFDSSEQIDLFRIVAAILHIGNITVTSTRSDDAAMPDAAQAERVCHLLGIPIAEFTRAVLQPRALAGREWVTQARTRQQAVDELSALCKTLYEKSFGALVERINRALDRPSSKATFIGVLDIAGFEIFEVNGYEQLLINYTNEKLQQFFNHHMFVLEQEEYTREGIHWDYVNFGLDLQPTIDLIESSGNIIGILSFLDEECIMPKADDRTFTNKLNAMWTGQNQDEDDAHPGKSKYEPSRFEQGFIIQHYAAKVEYRTDGWLEKNKDPLNDNLTRVLAASSERYVANLFAEYAEQPSGTSGGAHTFTVGRKRPMKKGAFRTVAQRHKEQLSSLMAQLRATQPHFVRCIVPNTHKKPGRMDVPLVLDQLRCNGVLEGIRIARLGYPNRLPFVEFRQRYEILTPGILPKGYMDGREACRRMVNALELDDAIFKLGTSKIFFKAGVLAELEERRDMLLFDIFSKLQAVARMWTTRRQMKKILNRATAIKTIQRNARVYGDLRDWPWWQLYTKVRPLLAATRNDEELRQKELELALIKERAERDKQERQALEKLKMTLEAEKRKVEADLEAERSLALDKDALLERSKKRESELDEEINALQADISTLDSQLSRAMRLQKESEDKYDKLREAFDQAAEHLVRLEQGENTWSTREVELNEELRKAHEEIEALQTDLEGIQDVSEELRSLALQREEDLARTKERMDFAVNDLRGKLDAEVRNRDLVKEKADHMENEARQAKDQLAELGRTATEYSTMIQKKEDQIAELVAQLEELKQEHDNASMEILELRADIDTIDAQLAAEKKDHAADIASRGKLQDEMDELRALLATKTTEATRRFEVEKSKELELVDLRGQCSNLQQELTELRRSTLENQNKLKLELEHIAREHTSLQHSHTSLLDRERAAQSQLSKSQAQLAELEKAKRAIDSELLALKSRQHESQDQLAEASRIKENLERQLTAAQDKYRNFEDVVLDFQREQDTRLKELDAARKQLETEMTKRIQLEKTASTQKAEIIKLKDRNAKLEKELNNTIKELKDRQFEVKQLVSKQDKTIVEHVHVLEEAKRVTDRQLQEAQIELEKNAAFIRSLQLVKLKTAREVEDLSLKQERDIRTKEHETKLQEKRADEAAVRFEAERRARQEAELQVHRVQSELDKTRQREQDLNEQLVAAQRSKAALEGELDRLAADAETGDSLAKLQREYETRIAQLETQLDESELARATSNRIQDQIERQHAEIRELVLASNPTDRSFHSNLLHQFELAEDALRKELSVKSKNPRLSGANELRPMSAYSTPRKASSKGGSRIEDAARASEKQVAVLKQQLQLLEVQMAASERVRRHLENSVRDLTAELSKSDGSKHFLEQYKAHLVSENEKLTELLQEEAEARRSAEAARIDGVQAIWTKFQQTIAEERENYARLEESRKALLVHQRTSQGELEAQRTQLRDLTTVKNQLQNEVAHLKEQHEISKMDAINAKRQLQKRMQDEEVAQSSSNAAQSELKVVIEALQANEQVLQARYEAAEIERVKAVSVDHQTRRQLGEVQASLTKASEDFKKSLKSRERRIQALEAELDKEGRESSETSQLRQRLSEELEDEREQHQKDLSERDFTIDQTRKKYQGKDGLSRLRDENRKLRSDHDALQLKYDDEVYNGKEWRKDKERMETKVKNIESAYEASTAAQAEQQSQIVALHGQVRELRGVLDDAEADRSLLQKARRALQAELETIKLDYVDSNKMSSDPEFQRLQLKKQDLERSLEEQEDRVSNATERLRKAESLAAEYKAELDKVQDANSKLDQRNASLEKQNKELNVHIVDLETRSYASSPRTTPGSRRMESRIEELTNQLQQSNKDRRESGRLKRTPDKSQEAKPQLGENDRQKAKLESYETQIQGMRQSMDAMQTEENKLQAAKRRAEREASDYKQKVLSMERELERLRTRLEGPIAPERTGGTFIAPRK</sequence>
<dbReference type="PROSITE" id="PS51844">
    <property type="entry name" value="SH3_LIKE"/>
    <property type="match status" value="1"/>
</dbReference>
<feature type="binding site" evidence="8">
    <location>
        <begin position="170"/>
        <end position="177"/>
    </location>
    <ligand>
        <name>ATP</name>
        <dbReference type="ChEBI" id="CHEBI:30616"/>
    </ligand>
</feature>
<dbReference type="GO" id="GO:0000146">
    <property type="term" value="F:microfilament motor activity"/>
    <property type="evidence" value="ECO:0007669"/>
    <property type="project" value="TreeGrafter"/>
</dbReference>
<feature type="region of interest" description="Disordered" evidence="10">
    <location>
        <begin position="2177"/>
        <end position="2239"/>
    </location>
</feature>
<evidence type="ECO:0000256" key="6">
    <source>
        <dbReference type="ARBA" id="ARBA00023175"/>
    </source>
</evidence>
<keyword evidence="14" id="KW-1185">Reference proteome</keyword>
<comment type="similarity">
    <text evidence="1 8">Belongs to the TRAFAC class myosin-kinesin ATPase superfamily. Myosin family.</text>
</comment>
<evidence type="ECO:0000256" key="1">
    <source>
        <dbReference type="ARBA" id="ARBA00008314"/>
    </source>
</evidence>
<dbReference type="CDD" id="cd01377">
    <property type="entry name" value="MYSc_class_II"/>
    <property type="match status" value="1"/>
</dbReference>
<feature type="coiled-coil region" evidence="9">
    <location>
        <begin position="1670"/>
        <end position="1884"/>
    </location>
</feature>
<feature type="region of interest" description="Disordered" evidence="10">
    <location>
        <begin position="2293"/>
        <end position="2313"/>
    </location>
</feature>
<dbReference type="Pfam" id="PF00063">
    <property type="entry name" value="Myosin_head"/>
    <property type="match status" value="1"/>
</dbReference>
<dbReference type="GO" id="GO:0016459">
    <property type="term" value="C:myosin complex"/>
    <property type="evidence" value="ECO:0007669"/>
    <property type="project" value="UniProtKB-KW"/>
</dbReference>
<gene>
    <name evidence="13" type="ORF">CVT25_014204</name>
</gene>
<feature type="domain" description="Myosin motor" evidence="11">
    <location>
        <begin position="77"/>
        <end position="822"/>
    </location>
</feature>
<dbReference type="GO" id="GO:0051015">
    <property type="term" value="F:actin filament binding"/>
    <property type="evidence" value="ECO:0007669"/>
    <property type="project" value="InterPro"/>
</dbReference>
<protein>
    <recommendedName>
        <fullName evidence="15">Nonmuscle myosin heavy chain b</fullName>
    </recommendedName>
</protein>
<evidence type="ECO:0000313" key="14">
    <source>
        <dbReference type="Proteomes" id="UP000283269"/>
    </source>
</evidence>
<keyword evidence="4 9" id="KW-0175">Coiled coil</keyword>
<dbReference type="STRING" id="93625.A0A409X1M4"/>
<dbReference type="GO" id="GO:0007015">
    <property type="term" value="P:actin filament organization"/>
    <property type="evidence" value="ECO:0007669"/>
    <property type="project" value="TreeGrafter"/>
</dbReference>
<comment type="caution">
    <text evidence="13">The sequence shown here is derived from an EMBL/GenBank/DDBJ whole genome shotgun (WGS) entry which is preliminary data.</text>
</comment>
<evidence type="ECO:0000256" key="9">
    <source>
        <dbReference type="SAM" id="Coils"/>
    </source>
</evidence>
<reference evidence="13 14" key="1">
    <citation type="journal article" date="2018" name="Evol. Lett.">
        <title>Horizontal gene cluster transfer increased hallucinogenic mushroom diversity.</title>
        <authorList>
            <person name="Reynolds H.T."/>
            <person name="Vijayakumar V."/>
            <person name="Gluck-Thaler E."/>
            <person name="Korotkin H.B."/>
            <person name="Matheny P.B."/>
            <person name="Slot J.C."/>
        </authorList>
    </citation>
    <scope>NUCLEOTIDE SEQUENCE [LARGE SCALE GENOMIC DNA]</scope>
    <source>
        <strain evidence="13 14">2631</strain>
    </source>
</reference>
<dbReference type="Gene3D" id="3.30.70.1590">
    <property type="match status" value="1"/>
</dbReference>
<dbReference type="GO" id="GO:0005524">
    <property type="term" value="F:ATP binding"/>
    <property type="evidence" value="ECO:0007669"/>
    <property type="project" value="UniProtKB-UniRule"/>
</dbReference>
<evidence type="ECO:0000259" key="12">
    <source>
        <dbReference type="PROSITE" id="PS51844"/>
    </source>
</evidence>
<dbReference type="GO" id="GO:0016020">
    <property type="term" value="C:membrane"/>
    <property type="evidence" value="ECO:0007669"/>
    <property type="project" value="TreeGrafter"/>
</dbReference>
<dbReference type="FunFam" id="3.40.850.10:FF:000101">
    <property type="entry name" value="Slow myosin heavy chain 2"/>
    <property type="match status" value="1"/>
</dbReference>
<dbReference type="Gene3D" id="1.20.58.530">
    <property type="match status" value="1"/>
</dbReference>
<dbReference type="SMART" id="SM00242">
    <property type="entry name" value="MYSc"/>
    <property type="match status" value="1"/>
</dbReference>
<evidence type="ECO:0000259" key="11">
    <source>
        <dbReference type="PROSITE" id="PS51456"/>
    </source>
</evidence>
<dbReference type="Gene3D" id="4.10.270.10">
    <property type="entry name" value="Myosin, subunit A"/>
    <property type="match status" value="1"/>
</dbReference>
<feature type="coiled-coil region" evidence="9">
    <location>
        <begin position="1079"/>
        <end position="1232"/>
    </location>
</feature>
<feature type="coiled-coil region" evidence="9">
    <location>
        <begin position="1265"/>
        <end position="1440"/>
    </location>
</feature>
<dbReference type="SUPFAM" id="SSF52540">
    <property type="entry name" value="P-loop containing nucleoside triphosphate hydrolases"/>
    <property type="match status" value="1"/>
</dbReference>